<dbReference type="Gene3D" id="3.90.215.10">
    <property type="entry name" value="Gamma Fibrinogen, chain A, domain 1"/>
    <property type="match status" value="1"/>
</dbReference>
<organism evidence="3 4">
    <name type="scientific">Lingula anatina</name>
    <name type="common">Brachiopod</name>
    <name type="synonym">Lingula unguis</name>
    <dbReference type="NCBI Taxonomy" id="7574"/>
    <lineage>
        <taxon>Eukaryota</taxon>
        <taxon>Metazoa</taxon>
        <taxon>Spiralia</taxon>
        <taxon>Lophotrochozoa</taxon>
        <taxon>Brachiopoda</taxon>
        <taxon>Linguliformea</taxon>
        <taxon>Lingulata</taxon>
        <taxon>Lingulida</taxon>
        <taxon>Linguloidea</taxon>
        <taxon>Lingulidae</taxon>
        <taxon>Lingula</taxon>
    </lineage>
</organism>
<dbReference type="InterPro" id="IPR050373">
    <property type="entry name" value="Fibrinogen_C-term_domain"/>
</dbReference>
<name>A0A1S3H1I7_LINAN</name>
<evidence type="ECO:0000313" key="3">
    <source>
        <dbReference type="Proteomes" id="UP000085678"/>
    </source>
</evidence>
<protein>
    <submittedName>
        <fullName evidence="4">Protein scabrous</fullName>
    </submittedName>
</protein>
<reference evidence="4" key="1">
    <citation type="submission" date="2025-08" db="UniProtKB">
        <authorList>
            <consortium name="RefSeq"/>
        </authorList>
    </citation>
    <scope>IDENTIFICATION</scope>
    <source>
        <tissue evidence="4">Gonads</tissue>
    </source>
</reference>
<proteinExistence type="predicted"/>
<evidence type="ECO:0000313" key="4">
    <source>
        <dbReference type="RefSeq" id="XP_013379341.1"/>
    </source>
</evidence>
<dbReference type="STRING" id="7574.A0A1S3H1I7"/>
<dbReference type="SUPFAM" id="SSF56496">
    <property type="entry name" value="Fibrinogen C-terminal domain-like"/>
    <property type="match status" value="1"/>
</dbReference>
<sequence>WLPPSVYYHHVGGVENRTKTRERTEYCSHRILLEKDRTGICTDTKFLQHLYQLQAHYSSLKQQQNLQREIARVLKLENSILRERVDWLQKISKLEERVEELTREKIQCEEENLNQTKSLLKVRDELYSEKHHWETRYETSQMKFEDDRAMYTNQVSSLQEQLLESKNKNVNLSAEVMQLDYQLMVANEKIAHLESETFANIETLQQCRENSAHCDQQLVQVWEQYRNESEGCKSLKIKAAQLESHCQLKSRSLSQFQAMGKKFEEMTNNILQPSLLTDVKEESSNDKDNDDFEPYLHNEIQKDDKYPFINTINQIPTDLSYELFAAKQLGNLLQFMASNYNLTQQIHSRVQNLENTVSNTRDTLELIRSNQTDLENLISRGFTKLAYHNSTYKVIESILEDKWLDSTAPLLVELIGNQTGQVRESVLNFTKWLHCLWPNKPKDCSEICFIKQRLNPVQTIYLGDNLDPITVICQEGWTLIQHKTDEGGVDFDRNWDEYKTGFGNVKEDGDFWLGNDIIHQLTKHQDYKIHIDMISHDFTWYFAEYKNFSIGTEEDNYKLRVGKFHGSLPDALNINNMQYVSNGQAFTTKDHDNDGWAGGNNANAYGGGWWYNYGTNAPLNGWSMWYQGKKDPIYLKRVTMKIRPMTQDDQF</sequence>
<dbReference type="CDD" id="cd00087">
    <property type="entry name" value="FReD"/>
    <property type="match status" value="1"/>
</dbReference>
<dbReference type="GeneID" id="106150871"/>
<accession>A0A1S3H1I7</accession>
<gene>
    <name evidence="4" type="primary">LOC106150871</name>
</gene>
<dbReference type="InterPro" id="IPR014716">
    <property type="entry name" value="Fibrinogen_a/b/g_C_1"/>
</dbReference>
<dbReference type="GO" id="GO:0005615">
    <property type="term" value="C:extracellular space"/>
    <property type="evidence" value="ECO:0007669"/>
    <property type="project" value="TreeGrafter"/>
</dbReference>
<feature type="domain" description="Fibrinogen C-terminal" evidence="2">
    <location>
        <begin position="435"/>
        <end position="646"/>
    </location>
</feature>
<dbReference type="SMART" id="SM00186">
    <property type="entry name" value="FBG"/>
    <property type="match status" value="1"/>
</dbReference>
<dbReference type="Pfam" id="PF00147">
    <property type="entry name" value="Fibrinogen_C"/>
    <property type="match status" value="1"/>
</dbReference>
<dbReference type="PROSITE" id="PS51406">
    <property type="entry name" value="FIBRINOGEN_C_2"/>
    <property type="match status" value="1"/>
</dbReference>
<evidence type="ECO:0000256" key="1">
    <source>
        <dbReference type="SAM" id="Coils"/>
    </source>
</evidence>
<dbReference type="KEGG" id="lak:106150871"/>
<dbReference type="InterPro" id="IPR002181">
    <property type="entry name" value="Fibrinogen_a/b/g_C_dom"/>
</dbReference>
<keyword evidence="1" id="KW-0175">Coiled coil</keyword>
<keyword evidence="3" id="KW-1185">Reference proteome</keyword>
<dbReference type="RefSeq" id="XP_013379341.1">
    <property type="nucleotide sequence ID" value="XM_013523887.1"/>
</dbReference>
<dbReference type="InParanoid" id="A0A1S3H1I7"/>
<dbReference type="AlphaFoldDB" id="A0A1S3H1I7"/>
<dbReference type="InterPro" id="IPR036056">
    <property type="entry name" value="Fibrinogen-like_C"/>
</dbReference>
<dbReference type="Proteomes" id="UP000085678">
    <property type="component" value="Unplaced"/>
</dbReference>
<dbReference type="PANTHER" id="PTHR19143">
    <property type="entry name" value="FIBRINOGEN/TENASCIN/ANGIOPOEITIN"/>
    <property type="match status" value="1"/>
</dbReference>
<feature type="non-terminal residue" evidence="4">
    <location>
        <position position="1"/>
    </location>
</feature>
<feature type="coiled-coil region" evidence="1">
    <location>
        <begin position="148"/>
        <end position="175"/>
    </location>
</feature>
<evidence type="ECO:0000259" key="2">
    <source>
        <dbReference type="PROSITE" id="PS51406"/>
    </source>
</evidence>
<feature type="coiled-coil region" evidence="1">
    <location>
        <begin position="84"/>
        <end position="118"/>
    </location>
</feature>